<protein>
    <submittedName>
        <fullName evidence="2">HET-domain-containing protein</fullName>
    </submittedName>
</protein>
<dbReference type="Pfam" id="PF06985">
    <property type="entry name" value="HET"/>
    <property type="match status" value="1"/>
</dbReference>
<name>A0A9P4M328_9PEZI</name>
<dbReference type="EMBL" id="ML978130">
    <property type="protein sequence ID" value="KAF2096281.1"/>
    <property type="molecule type" value="Genomic_DNA"/>
</dbReference>
<sequence length="706" mass="81255">METTYKYTPLSRDRTIRVFRLLTPRWFHKRDRIEINISELSLDDNPKKYTHSMGFKDDSPHFELDLTLDDRVRPPVQYAIKRPIKNEYTYEALCYKALSYVWGAKDPPHSVYCSGKQIRVTRNCYDALQQIRKRQRTSKEEHILWIDAICINQNDILERNEQVKLMADVYSKANEVLVWLSTSEQRKPPRLEGNRTAFDPRSALGQARDSVMNYTALVANDMIPAPIGNTSPPDDSRIWESDIWKRLWTAQEMVLAQKCVMLVGSSEVLWHILDYVKERGPRRDPSSNIFINEDNEGSWSPWRFRRESLSLTFNGPVGRPPHKVVEILVNGAWGSSTTDAKDKVYALHGLAQRCGLKLVDPDYGKTVSQVYQDATVAVLEFCQYLDFFAFAPTPHGNDLPSWTIDWDSSYDYYTVRRVFQKALPLRWSDDGSYVIPCQVKFTVGRPFIAERNEVNNPSNPKISNVNGQLVLRGAVIGHIILKRRPKRAGSEDAVRAEVSETTLAFLRFNALRKWLPSGFPIALYLYKLVFAEMWDPELRRLPRGDEISDDYKDSGTMLCEMWYNAITKLDGATDDMVKQVQEEMAAPEGRIGNESNGLSFEDERDTRIARWLIGQKPTSWMEVPEEMAQMLEHFSLCSTSTGRACLASDQVRSGDHILLLEGARCPYIARKEDDTYKLKAWAWIEGAMDGEFWPEHEAELETMRIG</sequence>
<evidence type="ECO:0000313" key="3">
    <source>
        <dbReference type="Proteomes" id="UP000799772"/>
    </source>
</evidence>
<dbReference type="InterPro" id="IPR010730">
    <property type="entry name" value="HET"/>
</dbReference>
<dbReference type="OrthoDB" id="3640777at2759"/>
<proteinExistence type="predicted"/>
<dbReference type="AlphaFoldDB" id="A0A9P4M328"/>
<accession>A0A9P4M328</accession>
<organism evidence="2 3">
    <name type="scientific">Rhizodiscina lignyota</name>
    <dbReference type="NCBI Taxonomy" id="1504668"/>
    <lineage>
        <taxon>Eukaryota</taxon>
        <taxon>Fungi</taxon>
        <taxon>Dikarya</taxon>
        <taxon>Ascomycota</taxon>
        <taxon>Pezizomycotina</taxon>
        <taxon>Dothideomycetes</taxon>
        <taxon>Pleosporomycetidae</taxon>
        <taxon>Aulographales</taxon>
        <taxon>Rhizodiscinaceae</taxon>
        <taxon>Rhizodiscina</taxon>
    </lineage>
</organism>
<dbReference type="Proteomes" id="UP000799772">
    <property type="component" value="Unassembled WGS sequence"/>
</dbReference>
<dbReference type="PANTHER" id="PTHR24148">
    <property type="entry name" value="ANKYRIN REPEAT DOMAIN-CONTAINING PROTEIN 39 HOMOLOG-RELATED"/>
    <property type="match status" value="1"/>
</dbReference>
<dbReference type="PANTHER" id="PTHR24148:SF73">
    <property type="entry name" value="HET DOMAIN PROTEIN (AFU_ORTHOLOGUE AFUA_8G01020)"/>
    <property type="match status" value="1"/>
</dbReference>
<evidence type="ECO:0000259" key="1">
    <source>
        <dbReference type="Pfam" id="PF06985"/>
    </source>
</evidence>
<comment type="caution">
    <text evidence="2">The sequence shown here is derived from an EMBL/GenBank/DDBJ whole genome shotgun (WGS) entry which is preliminary data.</text>
</comment>
<evidence type="ECO:0000313" key="2">
    <source>
        <dbReference type="EMBL" id="KAF2096281.1"/>
    </source>
</evidence>
<keyword evidence="3" id="KW-1185">Reference proteome</keyword>
<dbReference type="InterPro" id="IPR052895">
    <property type="entry name" value="HetReg/Transcr_Mod"/>
</dbReference>
<gene>
    <name evidence="2" type="ORF">NA57DRAFT_79048</name>
</gene>
<feature type="domain" description="Heterokaryon incompatibility" evidence="1">
    <location>
        <begin position="95"/>
        <end position="252"/>
    </location>
</feature>
<reference evidence="2" key="1">
    <citation type="journal article" date="2020" name="Stud. Mycol.">
        <title>101 Dothideomycetes genomes: a test case for predicting lifestyles and emergence of pathogens.</title>
        <authorList>
            <person name="Haridas S."/>
            <person name="Albert R."/>
            <person name="Binder M."/>
            <person name="Bloem J."/>
            <person name="Labutti K."/>
            <person name="Salamov A."/>
            <person name="Andreopoulos B."/>
            <person name="Baker S."/>
            <person name="Barry K."/>
            <person name="Bills G."/>
            <person name="Bluhm B."/>
            <person name="Cannon C."/>
            <person name="Castanera R."/>
            <person name="Culley D."/>
            <person name="Daum C."/>
            <person name="Ezra D."/>
            <person name="Gonzalez J."/>
            <person name="Henrissat B."/>
            <person name="Kuo A."/>
            <person name="Liang C."/>
            <person name="Lipzen A."/>
            <person name="Lutzoni F."/>
            <person name="Magnuson J."/>
            <person name="Mondo S."/>
            <person name="Nolan M."/>
            <person name="Ohm R."/>
            <person name="Pangilinan J."/>
            <person name="Park H.-J."/>
            <person name="Ramirez L."/>
            <person name="Alfaro M."/>
            <person name="Sun H."/>
            <person name="Tritt A."/>
            <person name="Yoshinaga Y."/>
            <person name="Zwiers L.-H."/>
            <person name="Turgeon B."/>
            <person name="Goodwin S."/>
            <person name="Spatafora J."/>
            <person name="Crous P."/>
            <person name="Grigoriev I."/>
        </authorList>
    </citation>
    <scope>NUCLEOTIDE SEQUENCE</scope>
    <source>
        <strain evidence="2">CBS 133067</strain>
    </source>
</reference>